<keyword evidence="5" id="KW-1185">Reference proteome</keyword>
<evidence type="ECO:0000256" key="3">
    <source>
        <dbReference type="ARBA" id="ARBA00023002"/>
    </source>
</evidence>
<dbReference type="InterPro" id="IPR002347">
    <property type="entry name" value="SDR_fam"/>
</dbReference>
<reference evidence="4 5" key="1">
    <citation type="journal article" date="2021" name="Nat. Commun.">
        <title>Genetic determinants of endophytism in the Arabidopsis root mycobiome.</title>
        <authorList>
            <person name="Mesny F."/>
            <person name="Miyauchi S."/>
            <person name="Thiergart T."/>
            <person name="Pickel B."/>
            <person name="Atanasova L."/>
            <person name="Karlsson M."/>
            <person name="Huettel B."/>
            <person name="Barry K.W."/>
            <person name="Haridas S."/>
            <person name="Chen C."/>
            <person name="Bauer D."/>
            <person name="Andreopoulos W."/>
            <person name="Pangilinan J."/>
            <person name="LaButti K."/>
            <person name="Riley R."/>
            <person name="Lipzen A."/>
            <person name="Clum A."/>
            <person name="Drula E."/>
            <person name="Henrissat B."/>
            <person name="Kohler A."/>
            <person name="Grigoriev I.V."/>
            <person name="Martin F.M."/>
            <person name="Hacquard S."/>
        </authorList>
    </citation>
    <scope>NUCLEOTIDE SEQUENCE [LARGE SCALE GENOMIC DNA]</scope>
    <source>
        <strain evidence="4 5">MPI-SDFR-AT-0080</strain>
    </source>
</reference>
<dbReference type="Proteomes" id="UP000774617">
    <property type="component" value="Unassembled WGS sequence"/>
</dbReference>
<name>A0ABQ8G571_9PEZI</name>
<protein>
    <submittedName>
        <fullName evidence="4">Oxidoreductase</fullName>
    </submittedName>
</protein>
<dbReference type="PANTHER" id="PTHR24321:SF8">
    <property type="entry name" value="ESTRADIOL 17-BETA-DEHYDROGENASE 8-RELATED"/>
    <property type="match status" value="1"/>
</dbReference>
<comment type="similarity">
    <text evidence="1">Belongs to the short-chain dehydrogenases/reductases (SDR) family.</text>
</comment>
<evidence type="ECO:0000256" key="1">
    <source>
        <dbReference type="ARBA" id="ARBA00006484"/>
    </source>
</evidence>
<accession>A0ABQ8G571</accession>
<organism evidence="4 5">
    <name type="scientific">Macrophomina phaseolina</name>
    <dbReference type="NCBI Taxonomy" id="35725"/>
    <lineage>
        <taxon>Eukaryota</taxon>
        <taxon>Fungi</taxon>
        <taxon>Dikarya</taxon>
        <taxon>Ascomycota</taxon>
        <taxon>Pezizomycotina</taxon>
        <taxon>Dothideomycetes</taxon>
        <taxon>Dothideomycetes incertae sedis</taxon>
        <taxon>Botryosphaeriales</taxon>
        <taxon>Botryosphaeriaceae</taxon>
        <taxon>Macrophomina</taxon>
    </lineage>
</organism>
<dbReference type="InterPro" id="IPR036291">
    <property type="entry name" value="NAD(P)-bd_dom_sf"/>
</dbReference>
<dbReference type="PANTHER" id="PTHR24321">
    <property type="entry name" value="DEHYDROGENASES, SHORT CHAIN"/>
    <property type="match status" value="1"/>
</dbReference>
<dbReference type="CDD" id="cd05233">
    <property type="entry name" value="SDR_c"/>
    <property type="match status" value="1"/>
</dbReference>
<evidence type="ECO:0000256" key="2">
    <source>
        <dbReference type="ARBA" id="ARBA00022857"/>
    </source>
</evidence>
<dbReference type="PRINTS" id="PR00081">
    <property type="entry name" value="GDHRDH"/>
</dbReference>
<proteinExistence type="inferred from homology"/>
<keyword evidence="3" id="KW-0560">Oxidoreductase</keyword>
<dbReference type="PRINTS" id="PR00080">
    <property type="entry name" value="SDRFAMILY"/>
</dbReference>
<dbReference type="EMBL" id="JAGTJR010000019">
    <property type="protein sequence ID" value="KAH7045209.1"/>
    <property type="molecule type" value="Genomic_DNA"/>
</dbReference>
<dbReference type="InterPro" id="IPR020904">
    <property type="entry name" value="Sc_DH/Rdtase_CS"/>
</dbReference>
<evidence type="ECO:0000313" key="5">
    <source>
        <dbReference type="Proteomes" id="UP000774617"/>
    </source>
</evidence>
<keyword evidence="2" id="KW-0521">NADP</keyword>
<dbReference type="Pfam" id="PF13561">
    <property type="entry name" value="adh_short_C2"/>
    <property type="match status" value="1"/>
</dbReference>
<evidence type="ECO:0000313" key="4">
    <source>
        <dbReference type="EMBL" id="KAH7045209.1"/>
    </source>
</evidence>
<dbReference type="Gene3D" id="3.40.50.720">
    <property type="entry name" value="NAD(P)-binding Rossmann-like Domain"/>
    <property type="match status" value="1"/>
</dbReference>
<sequence length="265" mass="27399">MEPTPTGKVYLVTGAASGIGHSTALTLLARGHSVALTDVNADALSNVHAALPPSYQARSTVCTLDVSSRSAVREAVERARAQLASGGPLSGIANVAGTAGRSLGSTRIWEMEDEVFEHTINVNTRGCFNVLAEVLRPGVLAEKDEHATKGGASVVHVGSMFSLKAFKGGSAYSASKHATLALTNSAALEVAERGIRVNSVLPGPIDTPMHRANLAQWGDIPLSPPPLGRDGQAQEVANVICFLLGDESAYVTGSTYSVDGGETVL</sequence>
<comment type="caution">
    <text evidence="4">The sequence shown here is derived from an EMBL/GenBank/DDBJ whole genome shotgun (WGS) entry which is preliminary data.</text>
</comment>
<gene>
    <name evidence="4" type="ORF">B0J12DRAFT_757660</name>
</gene>
<dbReference type="PROSITE" id="PS00061">
    <property type="entry name" value="ADH_SHORT"/>
    <property type="match status" value="1"/>
</dbReference>
<dbReference type="SUPFAM" id="SSF51735">
    <property type="entry name" value="NAD(P)-binding Rossmann-fold domains"/>
    <property type="match status" value="1"/>
</dbReference>